<evidence type="ECO:0000256" key="1">
    <source>
        <dbReference type="SAM" id="Phobius"/>
    </source>
</evidence>
<dbReference type="GeneID" id="24366611"/>
<gene>
    <name evidence="2" type="primary">66</name>
    <name evidence="2" type="ORF">DET7_66</name>
</gene>
<keyword evidence="1" id="KW-0812">Transmembrane</keyword>
<sequence>MNMNWDHLWLAISVFMFFDALLGTYEMSRESRVGVMVCCSLIGVVSLYFAIGFAAEIFK</sequence>
<dbReference type="Proteomes" id="UP000032405">
    <property type="component" value="Segment"/>
</dbReference>
<evidence type="ECO:0000313" key="3">
    <source>
        <dbReference type="Proteomes" id="UP000032405"/>
    </source>
</evidence>
<evidence type="ECO:0000313" key="2">
    <source>
        <dbReference type="EMBL" id="AJQ20885.1"/>
    </source>
</evidence>
<feature type="transmembrane region" description="Helical" evidence="1">
    <location>
        <begin position="33"/>
        <end position="55"/>
    </location>
</feature>
<accession>A0A0C5PS39</accession>
<dbReference type="KEGG" id="vg:24366611"/>
<keyword evidence="3" id="KW-1185">Reference proteome</keyword>
<organism evidence="2 3">
    <name type="scientific">Salmonella phage Det7</name>
    <dbReference type="NCBI Taxonomy" id="454798"/>
    <lineage>
        <taxon>Viruses</taxon>
        <taxon>Duplodnaviria</taxon>
        <taxon>Heunggongvirae</taxon>
        <taxon>Uroviricota</taxon>
        <taxon>Caudoviricetes</taxon>
        <taxon>Pantevenvirales</taxon>
        <taxon>Ackermannviridae</taxon>
        <taxon>Cvivirinae</taxon>
        <taxon>Kuttervirus</taxon>
        <taxon>Kuttervirus Det7</taxon>
    </lineage>
</organism>
<protein>
    <submittedName>
        <fullName evidence="2">Uncharacterized protein</fullName>
    </submittedName>
</protein>
<name>A0A0C5PS39_9CAUD</name>
<dbReference type="EMBL" id="KP797973">
    <property type="protein sequence ID" value="AJQ20885.1"/>
    <property type="molecule type" value="Genomic_DNA"/>
</dbReference>
<keyword evidence="1" id="KW-0472">Membrane</keyword>
<dbReference type="RefSeq" id="YP_009140243.1">
    <property type="nucleotide sequence ID" value="NC_027119.1"/>
</dbReference>
<reference evidence="2 3" key="1">
    <citation type="journal article" date="2015" name="Genome Announc.">
        <title>Genome Sequence of Salmonella enterica Phage Det7.</title>
        <authorList>
            <person name="Casjens S.R."/>
            <person name="Jacobs-Sera D."/>
            <person name="Hatfull G.F."/>
            <person name="Hendrix R.W."/>
        </authorList>
    </citation>
    <scope>NUCLEOTIDE SEQUENCE [LARGE SCALE GENOMIC DNA]</scope>
</reference>
<keyword evidence="1" id="KW-1133">Transmembrane helix</keyword>
<proteinExistence type="predicted"/>